<dbReference type="InterPro" id="IPR033949">
    <property type="entry name" value="CobQ_GATase1"/>
</dbReference>
<dbReference type="Proteomes" id="UP000198397">
    <property type="component" value="Unassembled WGS sequence"/>
</dbReference>
<dbReference type="Pfam" id="PF07685">
    <property type="entry name" value="GATase_3"/>
    <property type="match status" value="1"/>
</dbReference>
<feature type="domain" description="CobB/CobQ-like glutamine amidotransferase" evidence="10">
    <location>
        <begin position="331"/>
        <end position="539"/>
    </location>
</feature>
<evidence type="ECO:0000256" key="6">
    <source>
        <dbReference type="ARBA" id="ARBA00025166"/>
    </source>
</evidence>
<feature type="active site" description="Nucleophile" evidence="7">
    <location>
        <position position="407"/>
    </location>
</feature>
<feature type="region of interest" description="Disordered" evidence="8">
    <location>
        <begin position="97"/>
        <end position="123"/>
    </location>
</feature>
<feature type="domain" description="CobQ/CobB/MinD/ParA nucleotide binding" evidence="9">
    <location>
        <begin position="56"/>
        <end position="298"/>
    </location>
</feature>
<dbReference type="SUPFAM" id="SSF52540">
    <property type="entry name" value="P-loop containing nucleoside triphosphate hydrolases"/>
    <property type="match status" value="1"/>
</dbReference>
<dbReference type="AlphaFoldDB" id="A0A238W2A6"/>
<dbReference type="CDD" id="cd05389">
    <property type="entry name" value="CobQ_N"/>
    <property type="match status" value="1"/>
</dbReference>
<keyword evidence="5 7" id="KW-0315">Glutamine amidotransferase</keyword>
<dbReference type="InterPro" id="IPR027417">
    <property type="entry name" value="P-loop_NTPase"/>
</dbReference>
<dbReference type="GO" id="GO:0009236">
    <property type="term" value="P:cobalamin biosynthetic process"/>
    <property type="evidence" value="ECO:0007669"/>
    <property type="project" value="UniProtKB-UniRule"/>
</dbReference>
<dbReference type="EMBL" id="FZNQ01000005">
    <property type="protein sequence ID" value="SNR40484.1"/>
    <property type="molecule type" value="Genomic_DNA"/>
</dbReference>
<dbReference type="InterPro" id="IPR029062">
    <property type="entry name" value="Class_I_gatase-like"/>
</dbReference>
<organism evidence="11 12">
    <name type="scientific">Halorubrum vacuolatum</name>
    <name type="common">Natronobacterium vacuolatum</name>
    <dbReference type="NCBI Taxonomy" id="63740"/>
    <lineage>
        <taxon>Archaea</taxon>
        <taxon>Methanobacteriati</taxon>
        <taxon>Methanobacteriota</taxon>
        <taxon>Stenosarchaea group</taxon>
        <taxon>Halobacteria</taxon>
        <taxon>Halobacteriales</taxon>
        <taxon>Haloferacaceae</taxon>
        <taxon>Halorubrum</taxon>
    </lineage>
</organism>
<keyword evidence="12" id="KW-1185">Reference proteome</keyword>
<dbReference type="InterPro" id="IPR002586">
    <property type="entry name" value="CobQ/CobB/MinD/ParA_Nub-bd_dom"/>
</dbReference>
<dbReference type="NCBIfam" id="TIGR00313">
    <property type="entry name" value="cobQ"/>
    <property type="match status" value="1"/>
</dbReference>
<protein>
    <recommendedName>
        <fullName evidence="3 7">Probable cobyric acid synthase</fullName>
    </recommendedName>
</protein>
<dbReference type="CDD" id="cd01750">
    <property type="entry name" value="GATase1_CobQ"/>
    <property type="match status" value="1"/>
</dbReference>
<gene>
    <name evidence="7" type="primary">cobQ</name>
    <name evidence="11" type="ORF">SAMN06264855_10540</name>
</gene>
<dbReference type="Gene3D" id="3.40.50.880">
    <property type="match status" value="1"/>
</dbReference>
<evidence type="ECO:0000256" key="2">
    <source>
        <dbReference type="ARBA" id="ARBA00006205"/>
    </source>
</evidence>
<dbReference type="NCBIfam" id="NF001989">
    <property type="entry name" value="PRK00784.1"/>
    <property type="match status" value="1"/>
</dbReference>
<evidence type="ECO:0000256" key="7">
    <source>
        <dbReference type="HAMAP-Rule" id="MF_00028"/>
    </source>
</evidence>
<evidence type="ECO:0000313" key="12">
    <source>
        <dbReference type="Proteomes" id="UP000198397"/>
    </source>
</evidence>
<dbReference type="PANTHER" id="PTHR21343">
    <property type="entry name" value="DETHIOBIOTIN SYNTHETASE"/>
    <property type="match status" value="1"/>
</dbReference>
<dbReference type="GO" id="GO:0015420">
    <property type="term" value="F:ABC-type vitamin B12 transporter activity"/>
    <property type="evidence" value="ECO:0007669"/>
    <property type="project" value="UniProtKB-UniRule"/>
</dbReference>
<accession>A0A238W2A6</accession>
<feature type="compositionally biased region" description="Acidic residues" evidence="8">
    <location>
        <begin position="28"/>
        <end position="41"/>
    </location>
</feature>
<evidence type="ECO:0000256" key="1">
    <source>
        <dbReference type="ARBA" id="ARBA00004953"/>
    </source>
</evidence>
<evidence type="ECO:0000256" key="8">
    <source>
        <dbReference type="SAM" id="MobiDB-lite"/>
    </source>
</evidence>
<name>A0A238W2A6_HALVU</name>
<sequence>MTRGDFGGSDEGDFGGSDEGDFGGSDVGGDEGDFGESDDGGAPDGRATAPSGTRTILVAGTASHVGKSTVAAGLCRLLADAGVEVAPYKAQNMSNNARAVSKSAGSMSREERPPTGTEPGFGEIGVSQYVQARAARVPAETDHNPVLLKPRGEGESQLVVNGEAVAHYAAGEYYEDHWHAAREAAVAAHRRLAGSVDVVVAEGAGSIAEINLHDRDLANVETARFADAEILLVADIERGGVFASLVGTLELLPADLRDRVVGAVITKFRGDVSLLDPGIDAFEERTGVPILGVVPYEDPGLPEEDSVALPAVEERAVHGADDGVPESLSVTVAVPRLPRISNATDLEPLAAEPGVRVAYVPLDDPLGTADAVVLPGTKNTVDDLLACREAGFDEALRRFSGPIVGLCGGYQLLGERIRNADIESARLDESEAGSDGAIVDAVGLLPVETTFDADKRVVATELRFDAALGGPLSDAEASDTDDDSLSLAGYEIHMGATRGLVDGLSTPFRDPQDGRSGAALGAARGDVLGTYLHGLFENGTARTRFIAAVRDHAGIDPTDLAMELNGTDRTSPYDRAADLLSAHVDLAPLGLPRSGISTGGRSGRR</sequence>
<evidence type="ECO:0000259" key="9">
    <source>
        <dbReference type="Pfam" id="PF01656"/>
    </source>
</evidence>
<evidence type="ECO:0000313" key="11">
    <source>
        <dbReference type="EMBL" id="SNR40484.1"/>
    </source>
</evidence>
<dbReference type="InterPro" id="IPR047045">
    <property type="entry name" value="CobQ_N"/>
</dbReference>
<comment type="function">
    <text evidence="6 7">Catalyzes amidations at positions B, D, E, and G on adenosylcobyrinic A,C-diamide. NH(2) groups are provided by glutamine, and one molecule of ATP is hydrogenolyzed for each amidation.</text>
</comment>
<evidence type="ECO:0000256" key="5">
    <source>
        <dbReference type="ARBA" id="ARBA00022962"/>
    </source>
</evidence>
<dbReference type="Pfam" id="PF01656">
    <property type="entry name" value="CbiA"/>
    <property type="match status" value="1"/>
</dbReference>
<comment type="pathway">
    <text evidence="1 7">Cofactor biosynthesis; adenosylcobalamin biosynthesis.</text>
</comment>
<dbReference type="InterPro" id="IPR011698">
    <property type="entry name" value="GATase_3"/>
</dbReference>
<comment type="similarity">
    <text evidence="2 7">Belongs to the CobB/CobQ family. CobQ subfamily.</text>
</comment>
<dbReference type="UniPathway" id="UPA00148"/>
<dbReference type="HAMAP" id="MF_00028">
    <property type="entry name" value="CobQ"/>
    <property type="match status" value="1"/>
</dbReference>
<keyword evidence="4 7" id="KW-0169">Cobalamin biosynthesis</keyword>
<evidence type="ECO:0000256" key="4">
    <source>
        <dbReference type="ARBA" id="ARBA00022573"/>
    </source>
</evidence>
<dbReference type="SUPFAM" id="SSF52317">
    <property type="entry name" value="Class I glutamine amidotransferase-like"/>
    <property type="match status" value="1"/>
</dbReference>
<feature type="compositionally biased region" description="Polar residues" evidence="8">
    <location>
        <begin position="97"/>
        <end position="106"/>
    </location>
</feature>
<feature type="active site" evidence="7">
    <location>
        <position position="533"/>
    </location>
</feature>
<feature type="compositionally biased region" description="Acidic residues" evidence="8">
    <location>
        <begin position="8"/>
        <end position="21"/>
    </location>
</feature>
<proteinExistence type="inferred from homology"/>
<feature type="region of interest" description="Disordered" evidence="8">
    <location>
        <begin position="1"/>
        <end position="51"/>
    </location>
</feature>
<dbReference type="Gene3D" id="3.40.50.300">
    <property type="entry name" value="P-loop containing nucleotide triphosphate hydrolases"/>
    <property type="match status" value="1"/>
</dbReference>
<dbReference type="PROSITE" id="PS51273">
    <property type="entry name" value="GATASE_TYPE_1"/>
    <property type="match status" value="1"/>
</dbReference>
<dbReference type="PROSITE" id="PS51274">
    <property type="entry name" value="GATASE_COBBQ"/>
    <property type="match status" value="1"/>
</dbReference>
<dbReference type="GO" id="GO:0003824">
    <property type="term" value="F:catalytic activity"/>
    <property type="evidence" value="ECO:0007669"/>
    <property type="project" value="InterPro"/>
</dbReference>
<evidence type="ECO:0000256" key="3">
    <source>
        <dbReference type="ARBA" id="ARBA00014921"/>
    </source>
</evidence>
<dbReference type="InterPro" id="IPR004459">
    <property type="entry name" value="CobQ_synth"/>
</dbReference>
<evidence type="ECO:0000259" key="10">
    <source>
        <dbReference type="Pfam" id="PF07685"/>
    </source>
</evidence>
<dbReference type="PANTHER" id="PTHR21343:SF1">
    <property type="entry name" value="COBYRIC ACID SYNTHASE"/>
    <property type="match status" value="1"/>
</dbReference>
<reference evidence="11 12" key="1">
    <citation type="submission" date="2017-06" db="EMBL/GenBank/DDBJ databases">
        <authorList>
            <person name="Kim H.J."/>
            <person name="Triplett B.A."/>
        </authorList>
    </citation>
    <scope>NUCLEOTIDE SEQUENCE [LARGE SCALE GENOMIC DNA]</scope>
    <source>
        <strain evidence="11 12">DSM 8800</strain>
    </source>
</reference>